<gene>
    <name evidence="2" type="ORF">NPIL_477761</name>
</gene>
<sequence length="117" mass="13156">MKGDDALDGESTSSFPNDVNGDENKMLNQRRETNPKDIYKSQKHFKSKKSHTELNKGREIAFFSKLESAGASDLHLARKGYFSAFSRKKDHGEVGKVPKSNVLKSLKISYCTNHSHP</sequence>
<dbReference type="AlphaFoldDB" id="A0A8X6U7A2"/>
<evidence type="ECO:0000256" key="1">
    <source>
        <dbReference type="SAM" id="MobiDB-lite"/>
    </source>
</evidence>
<protein>
    <submittedName>
        <fullName evidence="2">Uncharacterized protein</fullName>
    </submittedName>
</protein>
<dbReference type="Proteomes" id="UP000887013">
    <property type="component" value="Unassembled WGS sequence"/>
</dbReference>
<dbReference type="EMBL" id="BMAW01023919">
    <property type="protein sequence ID" value="GFT85439.1"/>
    <property type="molecule type" value="Genomic_DNA"/>
</dbReference>
<comment type="caution">
    <text evidence="2">The sequence shown here is derived from an EMBL/GenBank/DDBJ whole genome shotgun (WGS) entry which is preliminary data.</text>
</comment>
<name>A0A8X6U7A2_NEPPI</name>
<accession>A0A8X6U7A2</accession>
<feature type="region of interest" description="Disordered" evidence="1">
    <location>
        <begin position="1"/>
        <end position="51"/>
    </location>
</feature>
<proteinExistence type="predicted"/>
<organism evidence="2 3">
    <name type="scientific">Nephila pilipes</name>
    <name type="common">Giant wood spider</name>
    <name type="synonym">Nephila maculata</name>
    <dbReference type="NCBI Taxonomy" id="299642"/>
    <lineage>
        <taxon>Eukaryota</taxon>
        <taxon>Metazoa</taxon>
        <taxon>Ecdysozoa</taxon>
        <taxon>Arthropoda</taxon>
        <taxon>Chelicerata</taxon>
        <taxon>Arachnida</taxon>
        <taxon>Araneae</taxon>
        <taxon>Araneomorphae</taxon>
        <taxon>Entelegynae</taxon>
        <taxon>Araneoidea</taxon>
        <taxon>Nephilidae</taxon>
        <taxon>Nephila</taxon>
    </lineage>
</organism>
<reference evidence="2" key="1">
    <citation type="submission" date="2020-08" db="EMBL/GenBank/DDBJ databases">
        <title>Multicomponent nature underlies the extraordinary mechanical properties of spider dragline silk.</title>
        <authorList>
            <person name="Kono N."/>
            <person name="Nakamura H."/>
            <person name="Mori M."/>
            <person name="Yoshida Y."/>
            <person name="Ohtoshi R."/>
            <person name="Malay A.D."/>
            <person name="Moran D.A.P."/>
            <person name="Tomita M."/>
            <person name="Numata K."/>
            <person name="Arakawa K."/>
        </authorList>
    </citation>
    <scope>NUCLEOTIDE SEQUENCE</scope>
</reference>
<feature type="compositionally biased region" description="Basic and acidic residues" evidence="1">
    <location>
        <begin position="22"/>
        <end position="40"/>
    </location>
</feature>
<evidence type="ECO:0000313" key="2">
    <source>
        <dbReference type="EMBL" id="GFT85439.1"/>
    </source>
</evidence>
<evidence type="ECO:0000313" key="3">
    <source>
        <dbReference type="Proteomes" id="UP000887013"/>
    </source>
</evidence>
<keyword evidence="3" id="KW-1185">Reference proteome</keyword>